<feature type="transmembrane region" description="Helical" evidence="1">
    <location>
        <begin position="260"/>
        <end position="283"/>
    </location>
</feature>
<dbReference type="Proteomes" id="UP001295684">
    <property type="component" value="Unassembled WGS sequence"/>
</dbReference>
<dbReference type="AlphaFoldDB" id="A0AAD1UUN2"/>
<dbReference type="EMBL" id="CAMPGE010013598">
    <property type="protein sequence ID" value="CAI2372319.1"/>
    <property type="molecule type" value="Genomic_DNA"/>
</dbReference>
<feature type="transmembrane region" description="Helical" evidence="1">
    <location>
        <begin position="176"/>
        <end position="195"/>
    </location>
</feature>
<comment type="caution">
    <text evidence="2">The sequence shown here is derived from an EMBL/GenBank/DDBJ whole genome shotgun (WGS) entry which is preliminary data.</text>
</comment>
<evidence type="ECO:0000313" key="2">
    <source>
        <dbReference type="EMBL" id="CAI2372319.1"/>
    </source>
</evidence>
<accession>A0AAD1UUN2</accession>
<gene>
    <name evidence="2" type="ORF">ECRASSUSDP1_LOCUS13648</name>
</gene>
<reference evidence="2" key="1">
    <citation type="submission" date="2023-07" db="EMBL/GenBank/DDBJ databases">
        <authorList>
            <consortium name="AG Swart"/>
            <person name="Singh M."/>
            <person name="Singh A."/>
            <person name="Seah K."/>
            <person name="Emmerich C."/>
        </authorList>
    </citation>
    <scope>NUCLEOTIDE SEQUENCE</scope>
    <source>
        <strain evidence="2">DP1</strain>
    </source>
</reference>
<keyword evidence="1" id="KW-0812">Transmembrane</keyword>
<evidence type="ECO:0000313" key="3">
    <source>
        <dbReference type="Proteomes" id="UP001295684"/>
    </source>
</evidence>
<keyword evidence="3" id="KW-1185">Reference proteome</keyword>
<sequence>MEENLGNNNDLIYYTVFLGVMTIPTLLLLVNTGFRTYKELKQDYYDLFRIGQYAFLIVYLVSWMFFYIFIMSSDIISVYEIAVCIASGTNMGYIVINLLLWVLIIIHLDNLVKKEEDIEKFIRNRRRIKRIEVISILFAMIICFTVLSLNGVSAWRSIQAKIDDKAQNSFDDVDKVSCWLSIALYVFFIVSEILLVMKLMKLVKKYCNYDKQYSKYFPWLAGSNVIYYTFQLITFIIMMVYKQTYCEISQLNKETKSSNYFPRIAKAVLFFFNNNLPLLYAYLNIKNVSFKLYIVNTLAGIHKPNLCPARISLFIVVSCKSDREVSQYEGSTVGEPSINEYSSDRPDVYLLYEDMDQDEPRIVNPVNILN</sequence>
<feature type="transmembrane region" description="Helical" evidence="1">
    <location>
        <begin position="133"/>
        <end position="156"/>
    </location>
</feature>
<evidence type="ECO:0000256" key="1">
    <source>
        <dbReference type="SAM" id="Phobius"/>
    </source>
</evidence>
<feature type="transmembrane region" description="Helical" evidence="1">
    <location>
        <begin position="50"/>
        <end position="70"/>
    </location>
</feature>
<feature type="transmembrane region" description="Helical" evidence="1">
    <location>
        <begin position="12"/>
        <end position="30"/>
    </location>
</feature>
<proteinExistence type="predicted"/>
<keyword evidence="1" id="KW-1133">Transmembrane helix</keyword>
<feature type="transmembrane region" description="Helical" evidence="1">
    <location>
        <begin position="90"/>
        <end position="112"/>
    </location>
</feature>
<protein>
    <submittedName>
        <fullName evidence="2">Uncharacterized protein</fullName>
    </submittedName>
</protein>
<keyword evidence="1" id="KW-0472">Membrane</keyword>
<organism evidence="2 3">
    <name type="scientific">Euplotes crassus</name>
    <dbReference type="NCBI Taxonomy" id="5936"/>
    <lineage>
        <taxon>Eukaryota</taxon>
        <taxon>Sar</taxon>
        <taxon>Alveolata</taxon>
        <taxon>Ciliophora</taxon>
        <taxon>Intramacronucleata</taxon>
        <taxon>Spirotrichea</taxon>
        <taxon>Hypotrichia</taxon>
        <taxon>Euplotida</taxon>
        <taxon>Euplotidae</taxon>
        <taxon>Moneuplotes</taxon>
    </lineage>
</organism>
<feature type="transmembrane region" description="Helical" evidence="1">
    <location>
        <begin position="216"/>
        <end position="240"/>
    </location>
</feature>
<name>A0AAD1UUN2_EUPCR</name>